<accession>A0ABY6HQZ0</accession>
<feature type="domain" description="ABC transmembrane type-1" evidence="8">
    <location>
        <begin position="105"/>
        <end position="330"/>
    </location>
</feature>
<dbReference type="Pfam" id="PF00528">
    <property type="entry name" value="BPD_transp_1"/>
    <property type="match status" value="1"/>
</dbReference>
<gene>
    <name evidence="9" type="ORF">NEF87_002208</name>
</gene>
<dbReference type="PANTHER" id="PTHR43163">
    <property type="entry name" value="DIPEPTIDE TRANSPORT SYSTEM PERMEASE PROTEIN DPPB-RELATED"/>
    <property type="match status" value="1"/>
</dbReference>
<sequence length="344" mass="38756">MSLLKYILNRFFSLIPILFGVLFLSFILSRQMPGNPYMFSTDIETLRVTPEVLALYEEKVSELGLDKNPIEQFLIYLKKLFTGDWGISISTNMGFPVWNILYPAFTRTIELTLISITISTFIGIKMGISSAVNRNSRKDNSLRMFAIVGTALPSFFLANILQIGASFTNFIPVSGYRANDGADPKWITGFRLFDSLFSGDFLIFFDTLLHYFLPIVSMSIGLIAGFARYTRGSMLDVLHENYLRTARAKGCTEKSILYKHAFRNALIPISTIISLSVASMLTGAVIIEYAFNIPGIGYISTIAIQTRDYFVINAAVFVFTMIFLLMSLISDIFYAIIDPRIRFS</sequence>
<evidence type="ECO:0000256" key="1">
    <source>
        <dbReference type="ARBA" id="ARBA00004651"/>
    </source>
</evidence>
<feature type="transmembrane region" description="Helical" evidence="7">
    <location>
        <begin position="145"/>
        <end position="167"/>
    </location>
</feature>
<evidence type="ECO:0000256" key="4">
    <source>
        <dbReference type="ARBA" id="ARBA00022692"/>
    </source>
</evidence>
<name>A0ABY6HQZ0_9ARCH</name>
<evidence type="ECO:0000259" key="8">
    <source>
        <dbReference type="PROSITE" id="PS50928"/>
    </source>
</evidence>
<dbReference type="Proteomes" id="UP001208689">
    <property type="component" value="Chromosome"/>
</dbReference>
<feature type="transmembrane region" description="Helical" evidence="7">
    <location>
        <begin position="265"/>
        <end position="291"/>
    </location>
</feature>
<keyword evidence="4 7" id="KW-0812">Transmembrane</keyword>
<evidence type="ECO:0000256" key="7">
    <source>
        <dbReference type="RuleBase" id="RU363032"/>
    </source>
</evidence>
<evidence type="ECO:0000313" key="10">
    <source>
        <dbReference type="Proteomes" id="UP001208689"/>
    </source>
</evidence>
<keyword evidence="5 7" id="KW-1133">Transmembrane helix</keyword>
<evidence type="ECO:0000256" key="3">
    <source>
        <dbReference type="ARBA" id="ARBA00022475"/>
    </source>
</evidence>
<evidence type="ECO:0000313" key="9">
    <source>
        <dbReference type="EMBL" id="UYP45923.1"/>
    </source>
</evidence>
<feature type="transmembrane region" description="Helical" evidence="7">
    <location>
        <begin position="311"/>
        <end position="337"/>
    </location>
</feature>
<dbReference type="PROSITE" id="PS50928">
    <property type="entry name" value="ABC_TM1"/>
    <property type="match status" value="1"/>
</dbReference>
<comment type="similarity">
    <text evidence="7">Belongs to the binding-protein-dependent transport system permease family.</text>
</comment>
<dbReference type="InterPro" id="IPR035906">
    <property type="entry name" value="MetI-like_sf"/>
</dbReference>
<keyword evidence="2 7" id="KW-0813">Transport</keyword>
<evidence type="ECO:0000256" key="5">
    <source>
        <dbReference type="ARBA" id="ARBA00022989"/>
    </source>
</evidence>
<dbReference type="InterPro" id="IPR000515">
    <property type="entry name" value="MetI-like"/>
</dbReference>
<keyword evidence="3" id="KW-1003">Cell membrane</keyword>
<dbReference type="PANTHER" id="PTHR43163:SF6">
    <property type="entry name" value="DIPEPTIDE TRANSPORT SYSTEM PERMEASE PROTEIN DPPB-RELATED"/>
    <property type="match status" value="1"/>
</dbReference>
<evidence type="ECO:0000256" key="6">
    <source>
        <dbReference type="ARBA" id="ARBA00023136"/>
    </source>
</evidence>
<protein>
    <recommendedName>
        <fullName evidence="8">ABC transmembrane type-1 domain-containing protein</fullName>
    </recommendedName>
</protein>
<comment type="subcellular location">
    <subcellularLocation>
        <location evidence="1 7">Cell membrane</location>
        <topology evidence="1 7">Multi-pass membrane protein</topology>
    </subcellularLocation>
</comment>
<dbReference type="EMBL" id="CP104013">
    <property type="protein sequence ID" value="UYP45923.1"/>
    <property type="molecule type" value="Genomic_DNA"/>
</dbReference>
<feature type="transmembrane region" description="Helical" evidence="7">
    <location>
        <begin position="208"/>
        <end position="227"/>
    </location>
</feature>
<evidence type="ECO:0000256" key="2">
    <source>
        <dbReference type="ARBA" id="ARBA00022448"/>
    </source>
</evidence>
<organism evidence="9 10">
    <name type="scientific">Candidatus Lokiarchaeum ossiferum</name>
    <dbReference type="NCBI Taxonomy" id="2951803"/>
    <lineage>
        <taxon>Archaea</taxon>
        <taxon>Promethearchaeati</taxon>
        <taxon>Promethearchaeota</taxon>
        <taxon>Promethearchaeia</taxon>
        <taxon>Promethearchaeales</taxon>
        <taxon>Promethearchaeaceae</taxon>
        <taxon>Candidatus Lokiarchaeum</taxon>
    </lineage>
</organism>
<reference evidence="9" key="1">
    <citation type="submission" date="2022-09" db="EMBL/GenBank/DDBJ databases">
        <title>Actin cytoskeleton and complex cell architecture in an #Asgard archaeon.</title>
        <authorList>
            <person name="Ponce Toledo R.I."/>
            <person name="Schleper C."/>
            <person name="Rodrigues Oliveira T."/>
            <person name="Wollweber F."/>
            <person name="Xu J."/>
            <person name="Rittmann S."/>
            <person name="Klingl A."/>
            <person name="Pilhofer M."/>
        </authorList>
    </citation>
    <scope>NUCLEOTIDE SEQUENCE</scope>
    <source>
        <strain evidence="9">B-35</strain>
    </source>
</reference>
<dbReference type="SUPFAM" id="SSF161098">
    <property type="entry name" value="MetI-like"/>
    <property type="match status" value="1"/>
</dbReference>
<feature type="transmembrane region" description="Helical" evidence="7">
    <location>
        <begin position="100"/>
        <end position="124"/>
    </location>
</feature>
<feature type="transmembrane region" description="Helical" evidence="7">
    <location>
        <begin position="7"/>
        <end position="28"/>
    </location>
</feature>
<dbReference type="CDD" id="cd06261">
    <property type="entry name" value="TM_PBP2"/>
    <property type="match status" value="1"/>
</dbReference>
<keyword evidence="6 7" id="KW-0472">Membrane</keyword>
<dbReference type="Gene3D" id="1.10.3720.10">
    <property type="entry name" value="MetI-like"/>
    <property type="match status" value="1"/>
</dbReference>
<keyword evidence="10" id="KW-1185">Reference proteome</keyword>
<proteinExistence type="inferred from homology"/>